<reference evidence="2 3" key="1">
    <citation type="journal article" date="2012" name="Int. J. Syst. Evol. Microbiol.">
        <title>Marinomonas hwangdonensis sp. nov., isolated from seawater.</title>
        <authorList>
            <person name="Jung Y.T."/>
            <person name="Oh T.K."/>
            <person name="Yoon J.H."/>
        </authorList>
    </citation>
    <scope>NUCLEOTIDE SEQUENCE [LARGE SCALE GENOMIC DNA]</scope>
    <source>
        <strain evidence="2 3">HDW-15</strain>
    </source>
</reference>
<evidence type="ECO:0000313" key="2">
    <source>
        <dbReference type="EMBL" id="RNF51742.1"/>
    </source>
</evidence>
<name>A0A3M8Q7J4_9GAMM</name>
<organism evidence="2 3">
    <name type="scientific">Marinomonas hwangdonensis</name>
    <dbReference type="NCBI Taxonomy" id="1053647"/>
    <lineage>
        <taxon>Bacteria</taxon>
        <taxon>Pseudomonadati</taxon>
        <taxon>Pseudomonadota</taxon>
        <taxon>Gammaproteobacteria</taxon>
        <taxon>Oceanospirillales</taxon>
        <taxon>Oceanospirillaceae</taxon>
        <taxon>Marinomonas</taxon>
    </lineage>
</organism>
<dbReference type="InterPro" id="IPR051783">
    <property type="entry name" value="NAD(P)-dependent_oxidoreduct"/>
</dbReference>
<evidence type="ECO:0000313" key="3">
    <source>
        <dbReference type="Proteomes" id="UP000280507"/>
    </source>
</evidence>
<accession>A0A3M8Q7J4</accession>
<protein>
    <submittedName>
        <fullName evidence="2">NAD-dependent epimerase/dehydratase family protein</fullName>
    </submittedName>
</protein>
<dbReference type="PANTHER" id="PTHR48079">
    <property type="entry name" value="PROTEIN YEEZ"/>
    <property type="match status" value="1"/>
</dbReference>
<dbReference type="GO" id="GO:0004029">
    <property type="term" value="F:aldehyde dehydrogenase (NAD+) activity"/>
    <property type="evidence" value="ECO:0007669"/>
    <property type="project" value="TreeGrafter"/>
</dbReference>
<gene>
    <name evidence="2" type="ORF">EBI00_07600</name>
</gene>
<dbReference type="Proteomes" id="UP000280507">
    <property type="component" value="Unassembled WGS sequence"/>
</dbReference>
<dbReference type="Gene3D" id="3.40.50.720">
    <property type="entry name" value="NAD(P)-binding Rossmann-like Domain"/>
    <property type="match status" value="1"/>
</dbReference>
<keyword evidence="3" id="KW-1185">Reference proteome</keyword>
<evidence type="ECO:0000259" key="1">
    <source>
        <dbReference type="Pfam" id="PF01370"/>
    </source>
</evidence>
<dbReference type="RefSeq" id="WP_123095310.1">
    <property type="nucleotide sequence ID" value="NZ_RIZG01000003.1"/>
</dbReference>
<feature type="domain" description="NAD-dependent epimerase/dehydratase" evidence="1">
    <location>
        <begin position="5"/>
        <end position="193"/>
    </location>
</feature>
<dbReference type="EMBL" id="RIZG01000003">
    <property type="protein sequence ID" value="RNF51742.1"/>
    <property type="molecule type" value="Genomic_DNA"/>
</dbReference>
<dbReference type="AlphaFoldDB" id="A0A3M8Q7J4"/>
<dbReference type="PANTHER" id="PTHR48079:SF6">
    <property type="entry name" value="NAD(P)-BINDING DOMAIN-CONTAINING PROTEIN-RELATED"/>
    <property type="match status" value="1"/>
</dbReference>
<proteinExistence type="predicted"/>
<dbReference type="InterPro" id="IPR036291">
    <property type="entry name" value="NAD(P)-bd_dom_sf"/>
</dbReference>
<sequence length="284" mass="30847">MAKVLIAGCGDLGAGLAAELVATGHDVTGIRRTKSVFPEGVTGITKDLLNMRDEDLPDADLIFLIMTPNGRHADAYRAAYFDTVQVLIRRYQNTDTLPTVVFVSSTSVYGQNQGEWVDDTTPAHPTSATAKVLVETEQALAAALPSVTVRCSGIYGPGRFRLLDTVLSGKEWEANSWTNRIHRDDVVSALVILANMALAQHTLPEQVIVTDQTPVSMWEVKLWLATCLGASVAVKDTSQFVPASGKRIQGQFLLSQGWVPRYPSYVAGYQVLLREFNALRGGKA</sequence>
<dbReference type="SUPFAM" id="SSF51735">
    <property type="entry name" value="NAD(P)-binding Rossmann-fold domains"/>
    <property type="match status" value="1"/>
</dbReference>
<dbReference type="OrthoDB" id="9808276at2"/>
<comment type="caution">
    <text evidence="2">The sequence shown here is derived from an EMBL/GenBank/DDBJ whole genome shotgun (WGS) entry which is preliminary data.</text>
</comment>
<dbReference type="GO" id="GO:0005737">
    <property type="term" value="C:cytoplasm"/>
    <property type="evidence" value="ECO:0007669"/>
    <property type="project" value="TreeGrafter"/>
</dbReference>
<dbReference type="InterPro" id="IPR001509">
    <property type="entry name" value="Epimerase_deHydtase"/>
</dbReference>
<dbReference type="Pfam" id="PF01370">
    <property type="entry name" value="Epimerase"/>
    <property type="match status" value="1"/>
</dbReference>